<evidence type="ECO:0000313" key="2">
    <source>
        <dbReference type="Proteomes" id="UP001500403"/>
    </source>
</evidence>
<dbReference type="Proteomes" id="UP001500403">
    <property type="component" value="Unassembled WGS sequence"/>
</dbReference>
<dbReference type="EMBL" id="BAAAUD010000013">
    <property type="protein sequence ID" value="GAA2929833.1"/>
    <property type="molecule type" value="Genomic_DNA"/>
</dbReference>
<proteinExistence type="predicted"/>
<sequence>MPFDLGAVVPLATTVRDAAGALANAGAVQLSLTLPDATTTTVTVAPTSTGTYIYDYPTVQAGRHAVRWIATGINAGAYTDVFDVREASPPAILSLADAKKHLNKTDIADDDEVRTWNEATTRAVEWFVGPVVPRAVTEIHDRVWAHQLALLQTPVLTLTSLAAVRTGGTSYTVAEFDVDQATGIVSRLDGGRVSGPLRITYTAGRRIIPASITSAARIILQHLWRTQQGPGRPQMGTGDFDVSEPIPGLGYAIPNRALQLLDPDQLPPGVA</sequence>
<comment type="caution">
    <text evidence="1">The sequence shown here is derived from an EMBL/GenBank/DDBJ whole genome shotgun (WGS) entry which is preliminary data.</text>
</comment>
<protein>
    <submittedName>
        <fullName evidence="1">Uncharacterized protein</fullName>
    </submittedName>
</protein>
<keyword evidence="2" id="KW-1185">Reference proteome</keyword>
<accession>A0ABP6JDK8</accession>
<organism evidence="1 2">
    <name type="scientific">Streptomyces enissocaesilis</name>
    <dbReference type="NCBI Taxonomy" id="332589"/>
    <lineage>
        <taxon>Bacteria</taxon>
        <taxon>Bacillati</taxon>
        <taxon>Actinomycetota</taxon>
        <taxon>Actinomycetes</taxon>
        <taxon>Kitasatosporales</taxon>
        <taxon>Streptomycetaceae</taxon>
        <taxon>Streptomyces</taxon>
        <taxon>Streptomyces rochei group</taxon>
    </lineage>
</organism>
<gene>
    <name evidence="1" type="ORF">GCM10010446_13060</name>
</gene>
<name>A0ABP6JDK8_9ACTN</name>
<reference evidence="2" key="1">
    <citation type="journal article" date="2019" name="Int. J. Syst. Evol. Microbiol.">
        <title>The Global Catalogue of Microorganisms (GCM) 10K type strain sequencing project: providing services to taxonomists for standard genome sequencing and annotation.</title>
        <authorList>
            <consortium name="The Broad Institute Genomics Platform"/>
            <consortium name="The Broad Institute Genome Sequencing Center for Infectious Disease"/>
            <person name="Wu L."/>
            <person name="Ma J."/>
        </authorList>
    </citation>
    <scope>NUCLEOTIDE SEQUENCE [LARGE SCALE GENOMIC DNA]</scope>
    <source>
        <strain evidence="2">JCM 9088</strain>
    </source>
</reference>
<evidence type="ECO:0000313" key="1">
    <source>
        <dbReference type="EMBL" id="GAA2929833.1"/>
    </source>
</evidence>